<reference evidence="2" key="1">
    <citation type="submission" date="2016-10" db="EMBL/GenBank/DDBJ databases">
        <authorList>
            <person name="Varghese N."/>
            <person name="Submissions S."/>
        </authorList>
    </citation>
    <scope>NUCLEOTIDE SEQUENCE [LARGE SCALE GENOMIC DNA]</scope>
    <source>
        <strain evidence="2">DSM 16995</strain>
    </source>
</reference>
<organism evidence="1 2">
    <name type="scientific">Maridesulfovibrio ferrireducens</name>
    <dbReference type="NCBI Taxonomy" id="246191"/>
    <lineage>
        <taxon>Bacteria</taxon>
        <taxon>Pseudomonadati</taxon>
        <taxon>Thermodesulfobacteriota</taxon>
        <taxon>Desulfovibrionia</taxon>
        <taxon>Desulfovibrionales</taxon>
        <taxon>Desulfovibrionaceae</taxon>
        <taxon>Maridesulfovibrio</taxon>
    </lineage>
</organism>
<dbReference type="OrthoDB" id="5459697at2"/>
<proteinExistence type="predicted"/>
<dbReference type="Proteomes" id="UP000199053">
    <property type="component" value="Unassembled WGS sequence"/>
</dbReference>
<dbReference type="RefSeq" id="WP_092159521.1">
    <property type="nucleotide sequence ID" value="NZ_FNGA01000002.1"/>
</dbReference>
<gene>
    <name evidence="1" type="ORF">SAMN05660337_1366</name>
</gene>
<sequence length="111" mass="12910">MFGWINELIYQAKKRIQLAKDINPKSFQSMAKEISELADACSQVCQPEGNVLQRVERIKDEMEQLTKLTMQPEFKKLSTQRKLELRESLIQSREQILESMQTAPSPTKLIQ</sequence>
<protein>
    <submittedName>
        <fullName evidence="1">Uncharacterized protein</fullName>
    </submittedName>
</protein>
<evidence type="ECO:0000313" key="1">
    <source>
        <dbReference type="EMBL" id="SDK82895.1"/>
    </source>
</evidence>
<dbReference type="AlphaFoldDB" id="A0A1G9F3N6"/>
<keyword evidence="2" id="KW-1185">Reference proteome</keyword>
<name>A0A1G9F3N6_9BACT</name>
<dbReference type="STRING" id="246191.SAMN05660337_1366"/>
<accession>A0A1G9F3N6</accession>
<dbReference type="EMBL" id="FNGA01000002">
    <property type="protein sequence ID" value="SDK82895.1"/>
    <property type="molecule type" value="Genomic_DNA"/>
</dbReference>
<evidence type="ECO:0000313" key="2">
    <source>
        <dbReference type="Proteomes" id="UP000199053"/>
    </source>
</evidence>